<evidence type="ECO:0000313" key="1">
    <source>
        <dbReference type="EnsemblPlants" id="Ma10_p23160.1"/>
    </source>
</evidence>
<dbReference type="InParanoid" id="A0A804KZF0"/>
<protein>
    <submittedName>
        <fullName evidence="1">Uncharacterized protein</fullName>
    </submittedName>
</protein>
<proteinExistence type="predicted"/>
<organism evidence="1 2">
    <name type="scientific">Musa acuminata subsp. malaccensis</name>
    <name type="common">Wild banana</name>
    <name type="synonym">Musa malaccensis</name>
    <dbReference type="NCBI Taxonomy" id="214687"/>
    <lineage>
        <taxon>Eukaryota</taxon>
        <taxon>Viridiplantae</taxon>
        <taxon>Streptophyta</taxon>
        <taxon>Embryophyta</taxon>
        <taxon>Tracheophyta</taxon>
        <taxon>Spermatophyta</taxon>
        <taxon>Magnoliopsida</taxon>
        <taxon>Liliopsida</taxon>
        <taxon>Zingiberales</taxon>
        <taxon>Musaceae</taxon>
        <taxon>Musa</taxon>
    </lineage>
</organism>
<dbReference type="EnsemblPlants" id="Ma10_t23160.1">
    <property type="protein sequence ID" value="Ma10_p23160.1"/>
    <property type="gene ID" value="Ma10_g23160"/>
</dbReference>
<dbReference type="Gramene" id="Ma10_t23160.1">
    <property type="protein sequence ID" value="Ma10_p23160.1"/>
    <property type="gene ID" value="Ma10_g23160"/>
</dbReference>
<dbReference type="Proteomes" id="UP000012960">
    <property type="component" value="Unplaced"/>
</dbReference>
<reference evidence="1" key="1">
    <citation type="submission" date="2021-05" db="UniProtKB">
        <authorList>
            <consortium name="EnsemblPlants"/>
        </authorList>
    </citation>
    <scope>IDENTIFICATION</scope>
    <source>
        <strain evidence="1">subsp. malaccensis</strain>
    </source>
</reference>
<evidence type="ECO:0000313" key="2">
    <source>
        <dbReference type="Proteomes" id="UP000012960"/>
    </source>
</evidence>
<dbReference type="AlphaFoldDB" id="A0A804KZF0"/>
<accession>A0A804KZF0</accession>
<sequence>MRMNPQTCREFKCKWENAENGQERQLL</sequence>
<keyword evidence="2" id="KW-1185">Reference proteome</keyword>
<name>A0A804KZF0_MUSAM</name>